<name>A0A2H5PS28_CITUN</name>
<comment type="caution">
    <text evidence="1">The sequence shown here is derived from an EMBL/GenBank/DDBJ whole genome shotgun (WGS) entry which is preliminary data.</text>
</comment>
<dbReference type="Pfam" id="PF14223">
    <property type="entry name" value="Retrotran_gag_2"/>
    <property type="match status" value="1"/>
</dbReference>
<feature type="non-terminal residue" evidence="1">
    <location>
        <position position="96"/>
    </location>
</feature>
<dbReference type="AlphaFoldDB" id="A0A2H5PS28"/>
<organism evidence="1 2">
    <name type="scientific">Citrus unshiu</name>
    <name type="common">Satsuma mandarin</name>
    <name type="synonym">Citrus nobilis var. unshiu</name>
    <dbReference type="NCBI Taxonomy" id="55188"/>
    <lineage>
        <taxon>Eukaryota</taxon>
        <taxon>Viridiplantae</taxon>
        <taxon>Streptophyta</taxon>
        <taxon>Embryophyta</taxon>
        <taxon>Tracheophyta</taxon>
        <taxon>Spermatophyta</taxon>
        <taxon>Magnoliopsida</taxon>
        <taxon>eudicotyledons</taxon>
        <taxon>Gunneridae</taxon>
        <taxon>Pentapetalae</taxon>
        <taxon>rosids</taxon>
        <taxon>malvids</taxon>
        <taxon>Sapindales</taxon>
        <taxon>Rutaceae</taxon>
        <taxon>Aurantioideae</taxon>
        <taxon>Citrus</taxon>
    </lineage>
</organism>
<evidence type="ECO:0000313" key="2">
    <source>
        <dbReference type="Proteomes" id="UP000236630"/>
    </source>
</evidence>
<dbReference type="Proteomes" id="UP000236630">
    <property type="component" value="Unassembled WGS sequence"/>
</dbReference>
<sequence>MAEGIKISNHLSVLNGIMLELEAIGVKIEDEDKELRLLWSFPTSYTHLLPILINGKETVDLEKITSTLLSEKKKRRLSGVNTETTDISALAFMGNW</sequence>
<reference evidence="1 2" key="1">
    <citation type="journal article" date="2017" name="Front. Genet.">
        <title>Draft sequencing of the heterozygous diploid genome of Satsuma (Citrus unshiu Marc.) using a hybrid assembly approach.</title>
        <authorList>
            <person name="Shimizu T."/>
            <person name="Tanizawa Y."/>
            <person name="Mochizuki T."/>
            <person name="Nagasaki H."/>
            <person name="Yoshioka T."/>
            <person name="Toyoda A."/>
            <person name="Fujiyama A."/>
            <person name="Kaminuma E."/>
            <person name="Nakamura Y."/>
        </authorList>
    </citation>
    <scope>NUCLEOTIDE SEQUENCE [LARGE SCALE GENOMIC DNA]</scope>
    <source>
        <strain evidence="2">cv. Miyagawa wase</strain>
    </source>
</reference>
<dbReference type="EMBL" id="BDQV01000114">
    <property type="protein sequence ID" value="GAY55149.1"/>
    <property type="molecule type" value="Genomic_DNA"/>
</dbReference>
<protein>
    <submittedName>
        <fullName evidence="1">Uncharacterized protein</fullName>
    </submittedName>
</protein>
<evidence type="ECO:0000313" key="1">
    <source>
        <dbReference type="EMBL" id="GAY55149.1"/>
    </source>
</evidence>
<gene>
    <name evidence="1" type="ORF">CUMW_162160</name>
</gene>
<accession>A0A2H5PS28</accession>
<keyword evidence="2" id="KW-1185">Reference proteome</keyword>
<proteinExistence type="predicted"/>